<feature type="transmembrane region" description="Helical" evidence="3">
    <location>
        <begin position="301"/>
        <end position="324"/>
    </location>
</feature>
<dbReference type="HOGENOM" id="CLU_001265_1_0_1"/>
<gene>
    <name evidence="5" type="ORF">SPAPADRAFT_60767</name>
</gene>
<dbReference type="Gene3D" id="1.20.1250.20">
    <property type="entry name" value="MFS general substrate transporter like domains"/>
    <property type="match status" value="2"/>
</dbReference>
<dbReference type="CDD" id="cd17352">
    <property type="entry name" value="MFS_MCT_SLC16"/>
    <property type="match status" value="1"/>
</dbReference>
<feature type="transmembrane region" description="Helical" evidence="3">
    <location>
        <begin position="81"/>
        <end position="100"/>
    </location>
</feature>
<dbReference type="InterPro" id="IPR020846">
    <property type="entry name" value="MFS_dom"/>
</dbReference>
<evidence type="ECO:0000256" key="1">
    <source>
        <dbReference type="ARBA" id="ARBA00004141"/>
    </source>
</evidence>
<name>G3AMB0_SPAPN</name>
<evidence type="ECO:0000259" key="4">
    <source>
        <dbReference type="PROSITE" id="PS50850"/>
    </source>
</evidence>
<reference evidence="5 6" key="1">
    <citation type="journal article" date="2011" name="Proc. Natl. Acad. Sci. U.S.A.">
        <title>Comparative genomics of xylose-fermenting fungi for enhanced biofuel production.</title>
        <authorList>
            <person name="Wohlbach D.J."/>
            <person name="Kuo A."/>
            <person name="Sato T.K."/>
            <person name="Potts K.M."/>
            <person name="Salamov A.A."/>
            <person name="LaButti K.M."/>
            <person name="Sun H."/>
            <person name="Clum A."/>
            <person name="Pangilinan J.L."/>
            <person name="Lindquist E.A."/>
            <person name="Lucas S."/>
            <person name="Lapidus A."/>
            <person name="Jin M."/>
            <person name="Gunawan C."/>
            <person name="Balan V."/>
            <person name="Dale B.E."/>
            <person name="Jeffries T.W."/>
            <person name="Zinkel R."/>
            <person name="Barry K.W."/>
            <person name="Grigoriev I.V."/>
            <person name="Gasch A.P."/>
        </authorList>
    </citation>
    <scope>NUCLEOTIDE SEQUENCE [LARGE SCALE GENOMIC DNA]</scope>
    <source>
        <strain evidence="6">NRRL Y-27907 / 11-Y1</strain>
    </source>
</reference>
<feature type="transmembrane region" description="Helical" evidence="3">
    <location>
        <begin position="238"/>
        <end position="258"/>
    </location>
</feature>
<dbReference type="PANTHER" id="PTHR11360:SF177">
    <property type="entry name" value="RIBOFLAVIN TRANSPORTER MCH5"/>
    <property type="match status" value="1"/>
</dbReference>
<keyword evidence="3" id="KW-1133">Transmembrane helix</keyword>
<dbReference type="STRING" id="619300.G3AMB0"/>
<accession>G3AMB0</accession>
<feature type="transmembrane region" description="Helical" evidence="3">
    <location>
        <begin position="120"/>
        <end position="139"/>
    </location>
</feature>
<dbReference type="InParanoid" id="G3AMB0"/>
<evidence type="ECO:0000256" key="2">
    <source>
        <dbReference type="ARBA" id="ARBA00006727"/>
    </source>
</evidence>
<feature type="transmembrane region" description="Helical" evidence="3">
    <location>
        <begin position="366"/>
        <end position="385"/>
    </location>
</feature>
<keyword evidence="6" id="KW-1185">Reference proteome</keyword>
<dbReference type="RefSeq" id="XP_007374923.1">
    <property type="nucleotide sequence ID" value="XM_007374861.1"/>
</dbReference>
<feature type="transmembrane region" description="Helical" evidence="3">
    <location>
        <begin position="426"/>
        <end position="449"/>
    </location>
</feature>
<dbReference type="PROSITE" id="PS50850">
    <property type="entry name" value="MFS"/>
    <property type="match status" value="1"/>
</dbReference>
<comment type="similarity">
    <text evidence="2">Belongs to the major facilitator superfamily. Monocarboxylate porter (TC 2.A.1.13) family.</text>
</comment>
<dbReference type="eggNOG" id="KOG2504">
    <property type="taxonomic scope" value="Eukaryota"/>
</dbReference>
<keyword evidence="3" id="KW-0812">Transmembrane</keyword>
<dbReference type="InterPro" id="IPR036259">
    <property type="entry name" value="MFS_trans_sf"/>
</dbReference>
<sequence>MSGSSITTISIPERVHVIELTNNLKDNDISVCNYEANPPNQDTSMRRRRGNTVSSDESRALMYGSEVDPNAFPDGGLEANLVLVGSFIGLIADFGVANALGAIESYVSYHQLSNISKTDVGWVFSLHLGVMYFGGVFFGELFDRFGAKRPLIAGTFFMCLGLFCTAESHTLYQFMLSFSIVTAIGTSIAMSPLIGALSHWFLKKRAMACSIATIGGLVGASCFAIMLQKLYESVGFRWAIRIQAFICLACMSVAIVLVRERRQNVPDQEIPSDVEKQNLFETGKNFFKQALDFSMVKDSRFILLTFGVALAEIVSMTTLTYLSSYALAYHISDTRSYLLLTIVNVCGIPSRLLSGILADKYGRFNVMVFTSMLTTITIFAIWFPAKGNISILYAFGILFGISTSAVISLIPACTGQICSSDKFGKVYGTLYFFLGFLTILGMFFASLVIGKGDTSSYRNFVLFEGGLSAASIFFWIAARYSNVGWQLCKF</sequence>
<protein>
    <submittedName>
        <fullName evidence="5">Monocarboxylate permease</fullName>
    </submittedName>
</protein>
<dbReference type="EMBL" id="GL996501">
    <property type="protein sequence ID" value="EGW33408.1"/>
    <property type="molecule type" value="Genomic_DNA"/>
</dbReference>
<comment type="subcellular location">
    <subcellularLocation>
        <location evidence="1">Membrane</location>
        <topology evidence="1">Multi-pass membrane protein</topology>
    </subcellularLocation>
</comment>
<evidence type="ECO:0000313" key="5">
    <source>
        <dbReference type="EMBL" id="EGW33408.1"/>
    </source>
</evidence>
<dbReference type="PANTHER" id="PTHR11360">
    <property type="entry name" value="MONOCARBOXYLATE TRANSPORTER"/>
    <property type="match status" value="1"/>
</dbReference>
<feature type="transmembrane region" description="Helical" evidence="3">
    <location>
        <begin position="151"/>
        <end position="168"/>
    </location>
</feature>
<feature type="transmembrane region" description="Helical" evidence="3">
    <location>
        <begin position="391"/>
        <end position="414"/>
    </location>
</feature>
<dbReference type="SUPFAM" id="SSF103473">
    <property type="entry name" value="MFS general substrate transporter"/>
    <property type="match status" value="1"/>
</dbReference>
<dbReference type="AlphaFoldDB" id="G3AMB0"/>
<organism evidence="6">
    <name type="scientific">Spathaspora passalidarum (strain NRRL Y-27907 / 11-Y1)</name>
    <dbReference type="NCBI Taxonomy" id="619300"/>
    <lineage>
        <taxon>Eukaryota</taxon>
        <taxon>Fungi</taxon>
        <taxon>Dikarya</taxon>
        <taxon>Ascomycota</taxon>
        <taxon>Saccharomycotina</taxon>
        <taxon>Pichiomycetes</taxon>
        <taxon>Debaryomycetaceae</taxon>
        <taxon>Spathaspora</taxon>
    </lineage>
</organism>
<dbReference type="OrthoDB" id="6509908at2759"/>
<dbReference type="InterPro" id="IPR050327">
    <property type="entry name" value="Proton-linked_MCT"/>
</dbReference>
<dbReference type="InterPro" id="IPR011701">
    <property type="entry name" value="MFS"/>
</dbReference>
<dbReference type="Pfam" id="PF07690">
    <property type="entry name" value="MFS_1"/>
    <property type="match status" value="1"/>
</dbReference>
<dbReference type="GO" id="GO:0022857">
    <property type="term" value="F:transmembrane transporter activity"/>
    <property type="evidence" value="ECO:0007669"/>
    <property type="project" value="InterPro"/>
</dbReference>
<feature type="domain" description="Major facilitator superfamily (MFS) profile" evidence="4">
    <location>
        <begin position="81"/>
        <end position="482"/>
    </location>
</feature>
<feature type="transmembrane region" description="Helical" evidence="3">
    <location>
        <begin position="206"/>
        <end position="226"/>
    </location>
</feature>
<dbReference type="OMA" id="QISWIFG"/>
<dbReference type="Proteomes" id="UP000000709">
    <property type="component" value="Unassembled WGS sequence"/>
</dbReference>
<evidence type="ECO:0000256" key="3">
    <source>
        <dbReference type="SAM" id="Phobius"/>
    </source>
</evidence>
<dbReference type="GO" id="GO:0016020">
    <property type="term" value="C:membrane"/>
    <property type="evidence" value="ECO:0007669"/>
    <property type="project" value="UniProtKB-SubCell"/>
</dbReference>
<feature type="transmembrane region" description="Helical" evidence="3">
    <location>
        <begin position="174"/>
        <end position="194"/>
    </location>
</feature>
<proteinExistence type="inferred from homology"/>
<dbReference type="GeneID" id="18873556"/>
<dbReference type="KEGG" id="spaa:SPAPADRAFT_60767"/>
<keyword evidence="3" id="KW-0472">Membrane</keyword>
<feature type="transmembrane region" description="Helical" evidence="3">
    <location>
        <begin position="461"/>
        <end position="480"/>
    </location>
</feature>
<dbReference type="GO" id="GO:0032218">
    <property type="term" value="P:riboflavin transport"/>
    <property type="evidence" value="ECO:0007669"/>
    <property type="project" value="TreeGrafter"/>
</dbReference>
<evidence type="ECO:0000313" key="6">
    <source>
        <dbReference type="Proteomes" id="UP000000709"/>
    </source>
</evidence>